<evidence type="ECO:0000313" key="1">
    <source>
        <dbReference type="EMBL" id="KAK8839327.1"/>
    </source>
</evidence>
<proteinExistence type="predicted"/>
<keyword evidence="2" id="KW-1185">Reference proteome</keyword>
<accession>A0ABR2H127</accession>
<evidence type="ECO:0008006" key="3">
    <source>
        <dbReference type="Google" id="ProtNLM"/>
    </source>
</evidence>
<gene>
    <name evidence="1" type="ORF">M9Y10_032262</name>
</gene>
<reference evidence="1 2" key="1">
    <citation type="submission" date="2024-04" db="EMBL/GenBank/DDBJ databases">
        <title>Tritrichomonas musculus Genome.</title>
        <authorList>
            <person name="Alves-Ferreira E."/>
            <person name="Grigg M."/>
            <person name="Lorenzi H."/>
            <person name="Galac M."/>
        </authorList>
    </citation>
    <scope>NUCLEOTIDE SEQUENCE [LARGE SCALE GENOMIC DNA]</scope>
    <source>
        <strain evidence="1 2">EAF2021</strain>
    </source>
</reference>
<dbReference type="Proteomes" id="UP001470230">
    <property type="component" value="Unassembled WGS sequence"/>
</dbReference>
<evidence type="ECO:0000313" key="2">
    <source>
        <dbReference type="Proteomes" id="UP001470230"/>
    </source>
</evidence>
<sequence length="503" mass="58500">MLLIACLFFIDWNLFEDYAKLLEDMMDGQQNDDEPYSNKGDFNIFNSIEPSAEDIRNNPAKAAHDYAILSFRSGPESPGCKNYAKKAIEIFPDSILGWRQLIQSINLISDGDTCICLFRELLSYAYKYEANETEDIKLVLSFILDMAFQSEQDDVGTFAAEEYFRIDPSELTKPSPGEETNCEYLAVFYVKILGKINRHVYASPQRSIEHLRALYNSSYHQTKEIWSFVELVLSFSHSNSSFKGKLSEIKKKNQFVIDCMMMKKEGSKLLMSMIYEWPSLVIQAAKILNERSFSSENFLEKVPDIEDDHSQRYREKMLQMSQEFLEKGRELLKKRVFSEAIQYFALSRRSYMQSIVPKHRWYIGANYKIASNRATTAKHMSEWNLMRSDIRFAVLLRPDHKRMYSYVPLLVDGFNVPELREEYEKIASDANKENPDWMELSNRTIGVLSLEMIIKAKKGKVTPEVREACIQRGINDFYTSVNRPIGEIKKLSWLSENDIEPKI</sequence>
<comment type="caution">
    <text evidence="1">The sequence shown here is derived from an EMBL/GenBank/DDBJ whole genome shotgun (WGS) entry which is preliminary data.</text>
</comment>
<organism evidence="1 2">
    <name type="scientific">Tritrichomonas musculus</name>
    <dbReference type="NCBI Taxonomy" id="1915356"/>
    <lineage>
        <taxon>Eukaryota</taxon>
        <taxon>Metamonada</taxon>
        <taxon>Parabasalia</taxon>
        <taxon>Tritrichomonadida</taxon>
        <taxon>Tritrichomonadidae</taxon>
        <taxon>Tritrichomonas</taxon>
    </lineage>
</organism>
<name>A0ABR2H127_9EUKA</name>
<protein>
    <recommendedName>
        <fullName evidence="3">TPR Domain containing protein</fullName>
    </recommendedName>
</protein>
<dbReference type="EMBL" id="JAPFFF010000052">
    <property type="protein sequence ID" value="KAK8839327.1"/>
    <property type="molecule type" value="Genomic_DNA"/>
</dbReference>